<organism evidence="4 5">
    <name type="scientific">Flavihumibacter petaseus NBRC 106054</name>
    <dbReference type="NCBI Taxonomy" id="1220578"/>
    <lineage>
        <taxon>Bacteria</taxon>
        <taxon>Pseudomonadati</taxon>
        <taxon>Bacteroidota</taxon>
        <taxon>Chitinophagia</taxon>
        <taxon>Chitinophagales</taxon>
        <taxon>Chitinophagaceae</taxon>
        <taxon>Flavihumibacter</taxon>
    </lineage>
</organism>
<gene>
    <name evidence="4" type="ORF">FPE01S_01_09040</name>
</gene>
<protein>
    <submittedName>
        <fullName evidence="4">Putative L-galactonate oxidoreductase</fullName>
    </submittedName>
</protein>
<dbReference type="Gene3D" id="3.40.50.720">
    <property type="entry name" value="NAD(P)-binding Rossmann-like Domain"/>
    <property type="match status" value="1"/>
</dbReference>
<dbReference type="Pfam" id="PF08240">
    <property type="entry name" value="ADH_N"/>
    <property type="match status" value="1"/>
</dbReference>
<dbReference type="Pfam" id="PF00107">
    <property type="entry name" value="ADH_zinc_N"/>
    <property type="match status" value="1"/>
</dbReference>
<dbReference type="SUPFAM" id="SSF51735">
    <property type="entry name" value="NAD(P)-binding Rossmann-fold domains"/>
    <property type="match status" value="1"/>
</dbReference>
<evidence type="ECO:0000256" key="1">
    <source>
        <dbReference type="ARBA" id="ARBA00023002"/>
    </source>
</evidence>
<reference evidence="4 5" key="1">
    <citation type="submission" date="2015-04" db="EMBL/GenBank/DDBJ databases">
        <title>Whole genome shotgun sequence of Flavihumibacter petaseus NBRC 106054.</title>
        <authorList>
            <person name="Miyazawa S."/>
            <person name="Hosoyama A."/>
            <person name="Hashimoto M."/>
            <person name="Noguchi M."/>
            <person name="Tsuchikane K."/>
            <person name="Ohji S."/>
            <person name="Yamazoe A."/>
            <person name="Ichikawa N."/>
            <person name="Kimura A."/>
            <person name="Fujita N."/>
        </authorList>
    </citation>
    <scope>NUCLEOTIDE SEQUENCE [LARGE SCALE GENOMIC DNA]</scope>
    <source>
        <strain evidence="4 5">NBRC 106054</strain>
    </source>
</reference>
<dbReference type="Proteomes" id="UP000033121">
    <property type="component" value="Unassembled WGS sequence"/>
</dbReference>
<accession>A0A0E9MWE2</accession>
<evidence type="ECO:0000313" key="4">
    <source>
        <dbReference type="EMBL" id="GAO41889.1"/>
    </source>
</evidence>
<dbReference type="InterPro" id="IPR050129">
    <property type="entry name" value="Zn_alcohol_dh"/>
</dbReference>
<feature type="domain" description="Alcohol dehydrogenase-like N-terminal" evidence="3">
    <location>
        <begin position="24"/>
        <end position="129"/>
    </location>
</feature>
<evidence type="ECO:0000259" key="3">
    <source>
        <dbReference type="Pfam" id="PF08240"/>
    </source>
</evidence>
<evidence type="ECO:0000259" key="2">
    <source>
        <dbReference type="Pfam" id="PF00107"/>
    </source>
</evidence>
<keyword evidence="1" id="KW-0560">Oxidoreductase</keyword>
<name>A0A0E9MWE2_9BACT</name>
<feature type="domain" description="Alcohol dehydrogenase-like C-terminal" evidence="2">
    <location>
        <begin position="169"/>
        <end position="297"/>
    </location>
</feature>
<dbReference type="AlphaFoldDB" id="A0A0E9MWE2"/>
<dbReference type="EMBL" id="BBWV01000001">
    <property type="protein sequence ID" value="GAO41889.1"/>
    <property type="molecule type" value="Genomic_DNA"/>
</dbReference>
<sequence length="338" mass="36753">MKALVCTEPLRLEFEQRPDPSAEPGQAILRIRRIGVCGTDLHAYDGTQPYFSYPRILGHELSADIVDIEPGRGFEPGETVTFLPYLNCGQCVACRRGKSNCCVQMQVIGVHVDGGMAEYIRVPVDKLVKSRGLGHDALAMVEPLAIGAHAARIAAIVPGERVLVVGAGPIGMAIMEAAQLQDGEVIALDTQASRLEICRRDGRASYVVNSSNGNVMEHLQEITSGEMPTAVFDATGNLRAIEAGLQYVAHGGRYVLVGLQKAPFAFSHPEFHKRETCLMSSRNATREDFDNVIDAIASGKTEPLTMITHRTEFRDAAAKFPFWLDPVSGVLKAMIHND</sequence>
<dbReference type="CDD" id="cd08261">
    <property type="entry name" value="Zn_ADH7"/>
    <property type="match status" value="1"/>
</dbReference>
<dbReference type="OrthoDB" id="9787435at2"/>
<evidence type="ECO:0000313" key="5">
    <source>
        <dbReference type="Proteomes" id="UP000033121"/>
    </source>
</evidence>
<dbReference type="STRING" id="1220578.FPE01S_01_09040"/>
<comment type="caution">
    <text evidence="4">The sequence shown here is derived from an EMBL/GenBank/DDBJ whole genome shotgun (WGS) entry which is preliminary data.</text>
</comment>
<dbReference type="PANTHER" id="PTHR43401">
    <property type="entry name" value="L-THREONINE 3-DEHYDROGENASE"/>
    <property type="match status" value="1"/>
</dbReference>
<dbReference type="PANTHER" id="PTHR43401:SF3">
    <property type="entry name" value="L-GALACTONATE-5-DEHYDROGENASE"/>
    <property type="match status" value="1"/>
</dbReference>
<dbReference type="InterPro" id="IPR036291">
    <property type="entry name" value="NAD(P)-bd_dom_sf"/>
</dbReference>
<proteinExistence type="predicted"/>
<dbReference type="InterPro" id="IPR013154">
    <property type="entry name" value="ADH-like_N"/>
</dbReference>
<dbReference type="GO" id="GO:0016491">
    <property type="term" value="F:oxidoreductase activity"/>
    <property type="evidence" value="ECO:0007669"/>
    <property type="project" value="UniProtKB-KW"/>
</dbReference>
<dbReference type="RefSeq" id="WP_046367671.1">
    <property type="nucleotide sequence ID" value="NZ_BBWV01000001.1"/>
</dbReference>
<keyword evidence="5" id="KW-1185">Reference proteome</keyword>
<dbReference type="InterPro" id="IPR011032">
    <property type="entry name" value="GroES-like_sf"/>
</dbReference>
<dbReference type="Gene3D" id="3.90.180.10">
    <property type="entry name" value="Medium-chain alcohol dehydrogenases, catalytic domain"/>
    <property type="match status" value="1"/>
</dbReference>
<dbReference type="InterPro" id="IPR013149">
    <property type="entry name" value="ADH-like_C"/>
</dbReference>
<dbReference type="SUPFAM" id="SSF50129">
    <property type="entry name" value="GroES-like"/>
    <property type="match status" value="1"/>
</dbReference>